<sequence>MERPRLDSSRGIGPYAPITRLDPPNSSGSSGSSGPYVPQRRFIARRVDDADRTVLLSAPLPGADPERFMVEAEASRRLVGPWVSPVAELAPPGGPRWYASPYLPALPLPVALAVNGGPLPERSVRAIGAAVAETLATAHAQGITHAGVSPAAVLLAADGPRLTCFGAVRAAAPDGERRSGLPGLEPGSLAPEQAAGGRPRPPGDIYALGSVLAYAATGHTVPEASELSPALRPLVSACLTRDPANRPAAAAVLTALAPPTPHATVLTSAGPLLTPGWFPGRVVAALARQSAEILSAEIVPAETPTAGAISDGTFPAGAFSAGAFSARTFNAETRTS</sequence>
<gene>
    <name evidence="1" type="ORF">WKI58_13815</name>
</gene>
<dbReference type="EMBL" id="JBBKAI010000002">
    <property type="protein sequence ID" value="MEJ8657588.1"/>
    <property type="molecule type" value="Genomic_DNA"/>
</dbReference>
<keyword evidence="2" id="KW-1185">Reference proteome</keyword>
<keyword evidence="1" id="KW-0418">Kinase</keyword>
<protein>
    <submittedName>
        <fullName evidence="1">Serine/threonine protein kinase</fullName>
    </submittedName>
</protein>
<dbReference type="Proteomes" id="UP001375539">
    <property type="component" value="Unassembled WGS sequence"/>
</dbReference>
<evidence type="ECO:0000313" key="2">
    <source>
        <dbReference type="Proteomes" id="UP001375539"/>
    </source>
</evidence>
<name>A0ACC6QH69_9ACTN</name>
<comment type="caution">
    <text evidence="1">The sequence shown here is derived from an EMBL/GenBank/DDBJ whole genome shotgun (WGS) entry which is preliminary data.</text>
</comment>
<evidence type="ECO:0000313" key="1">
    <source>
        <dbReference type="EMBL" id="MEJ8657588.1"/>
    </source>
</evidence>
<keyword evidence="1" id="KW-0808">Transferase</keyword>
<organism evidence="1 2">
    <name type="scientific">Streptomyces pratisoli</name>
    <dbReference type="NCBI Taxonomy" id="3139917"/>
    <lineage>
        <taxon>Bacteria</taxon>
        <taxon>Bacillati</taxon>
        <taxon>Actinomycetota</taxon>
        <taxon>Actinomycetes</taxon>
        <taxon>Kitasatosporales</taxon>
        <taxon>Streptomycetaceae</taxon>
        <taxon>Streptomyces</taxon>
    </lineage>
</organism>
<reference evidence="1" key="1">
    <citation type="submission" date="2024-03" db="EMBL/GenBank/DDBJ databases">
        <title>Novel Streptomyces species of biotechnological and ecological value are a feature of Machair soil.</title>
        <authorList>
            <person name="Prole J.R."/>
            <person name="Goodfellow M."/>
            <person name="Allenby N."/>
            <person name="Ward A.C."/>
        </authorList>
    </citation>
    <scope>NUCLEOTIDE SEQUENCE</scope>
    <source>
        <strain evidence="1">MS1.AVA.4</strain>
    </source>
</reference>
<proteinExistence type="predicted"/>
<accession>A0ACC6QH69</accession>
<keyword evidence="1" id="KW-0723">Serine/threonine-protein kinase</keyword>